<dbReference type="GO" id="GO:0022857">
    <property type="term" value="F:transmembrane transporter activity"/>
    <property type="evidence" value="ECO:0007669"/>
    <property type="project" value="InterPro"/>
</dbReference>
<organism evidence="9 10">
    <name type="scientific">Paenibacillus oryzisoli</name>
    <dbReference type="NCBI Taxonomy" id="1850517"/>
    <lineage>
        <taxon>Bacteria</taxon>
        <taxon>Bacillati</taxon>
        <taxon>Bacillota</taxon>
        <taxon>Bacilli</taxon>
        <taxon>Bacillales</taxon>
        <taxon>Paenibacillaceae</taxon>
        <taxon>Paenibacillus</taxon>
    </lineage>
</organism>
<feature type="transmembrane region" description="Helical" evidence="7">
    <location>
        <begin position="136"/>
        <end position="156"/>
    </location>
</feature>
<dbReference type="Pfam" id="PF07690">
    <property type="entry name" value="MFS_1"/>
    <property type="match status" value="1"/>
</dbReference>
<keyword evidence="5 7" id="KW-1133">Transmembrane helix</keyword>
<proteinExistence type="predicted"/>
<comment type="subcellular location">
    <subcellularLocation>
        <location evidence="1">Cell membrane</location>
        <topology evidence="1">Multi-pass membrane protein</topology>
    </subcellularLocation>
</comment>
<comment type="caution">
    <text evidence="9">The sequence shown here is derived from an EMBL/GenBank/DDBJ whole genome shotgun (WGS) entry which is preliminary data.</text>
</comment>
<dbReference type="InterPro" id="IPR020846">
    <property type="entry name" value="MFS_dom"/>
</dbReference>
<dbReference type="SUPFAM" id="SSF103473">
    <property type="entry name" value="MFS general substrate transporter"/>
    <property type="match status" value="1"/>
</dbReference>
<feature type="transmembrane region" description="Helical" evidence="7">
    <location>
        <begin position="46"/>
        <end position="67"/>
    </location>
</feature>
<protein>
    <submittedName>
        <fullName evidence="9">Arabinose ABC transporter permease</fullName>
    </submittedName>
</protein>
<keyword evidence="3" id="KW-1003">Cell membrane</keyword>
<dbReference type="STRING" id="1850517.A8708_10650"/>
<dbReference type="PANTHER" id="PTHR43124:SF3">
    <property type="entry name" value="CHLORAMPHENICOL EFFLUX PUMP RV0191"/>
    <property type="match status" value="1"/>
</dbReference>
<name>A0A197ZVL7_9BACL</name>
<dbReference type="InterPro" id="IPR050189">
    <property type="entry name" value="MFS_Efflux_Transporters"/>
</dbReference>
<feature type="transmembrane region" description="Helical" evidence="7">
    <location>
        <begin position="357"/>
        <end position="376"/>
    </location>
</feature>
<accession>A0A197ZVL7</accession>
<dbReference type="InterPro" id="IPR011701">
    <property type="entry name" value="MFS"/>
</dbReference>
<gene>
    <name evidence="9" type="ORF">A8708_10650</name>
</gene>
<evidence type="ECO:0000256" key="2">
    <source>
        <dbReference type="ARBA" id="ARBA00022448"/>
    </source>
</evidence>
<dbReference type="PROSITE" id="PS50850">
    <property type="entry name" value="MFS"/>
    <property type="match status" value="1"/>
</dbReference>
<reference evidence="9 10" key="1">
    <citation type="submission" date="2016-05" db="EMBL/GenBank/DDBJ databases">
        <title>Paenibacillus sp. 1ZS3-15 nov., isolated from the rhizosphere soil.</title>
        <authorList>
            <person name="Zhang X.X."/>
            <person name="Zhang J."/>
        </authorList>
    </citation>
    <scope>NUCLEOTIDE SEQUENCE [LARGE SCALE GENOMIC DNA]</scope>
    <source>
        <strain evidence="9 10">1ZS3-15</strain>
    </source>
</reference>
<dbReference type="EMBL" id="LYPB01000095">
    <property type="protein sequence ID" value="OAS13254.1"/>
    <property type="molecule type" value="Genomic_DNA"/>
</dbReference>
<feature type="domain" description="Major facilitator superfamily (MFS) profile" evidence="8">
    <location>
        <begin position="8"/>
        <end position="381"/>
    </location>
</feature>
<evidence type="ECO:0000256" key="6">
    <source>
        <dbReference type="ARBA" id="ARBA00023136"/>
    </source>
</evidence>
<dbReference type="InterPro" id="IPR036259">
    <property type="entry name" value="MFS_trans_sf"/>
</dbReference>
<evidence type="ECO:0000259" key="8">
    <source>
        <dbReference type="PROSITE" id="PS50850"/>
    </source>
</evidence>
<feature type="transmembrane region" description="Helical" evidence="7">
    <location>
        <begin position="74"/>
        <end position="97"/>
    </location>
</feature>
<dbReference type="RefSeq" id="WP_068671428.1">
    <property type="nucleotide sequence ID" value="NZ_LYPB01000095.1"/>
</dbReference>
<evidence type="ECO:0000313" key="10">
    <source>
        <dbReference type="Proteomes" id="UP000078454"/>
    </source>
</evidence>
<evidence type="ECO:0000313" key="9">
    <source>
        <dbReference type="EMBL" id="OAS13254.1"/>
    </source>
</evidence>
<dbReference type="CDD" id="cd17324">
    <property type="entry name" value="MFS_NepI_like"/>
    <property type="match status" value="1"/>
</dbReference>
<feature type="transmembrane region" description="Helical" evidence="7">
    <location>
        <begin position="295"/>
        <end position="318"/>
    </location>
</feature>
<feature type="transmembrane region" description="Helical" evidence="7">
    <location>
        <begin position="330"/>
        <end position="351"/>
    </location>
</feature>
<dbReference type="GO" id="GO:0005886">
    <property type="term" value="C:plasma membrane"/>
    <property type="evidence" value="ECO:0007669"/>
    <property type="project" value="UniProtKB-SubCell"/>
</dbReference>
<dbReference type="Gene3D" id="1.20.1250.20">
    <property type="entry name" value="MFS general substrate transporter like domains"/>
    <property type="match status" value="2"/>
</dbReference>
<feature type="transmembrane region" description="Helical" evidence="7">
    <location>
        <begin position="7"/>
        <end position="34"/>
    </location>
</feature>
<feature type="transmembrane region" description="Helical" evidence="7">
    <location>
        <begin position="162"/>
        <end position="183"/>
    </location>
</feature>
<keyword evidence="2" id="KW-0813">Transport</keyword>
<dbReference type="AlphaFoldDB" id="A0A197ZVL7"/>
<evidence type="ECO:0000256" key="3">
    <source>
        <dbReference type="ARBA" id="ARBA00022475"/>
    </source>
</evidence>
<keyword evidence="6 7" id="KW-0472">Membrane</keyword>
<evidence type="ECO:0000256" key="7">
    <source>
        <dbReference type="SAM" id="Phobius"/>
    </source>
</evidence>
<feature type="transmembrane region" description="Helical" evidence="7">
    <location>
        <begin position="204"/>
        <end position="226"/>
    </location>
</feature>
<evidence type="ECO:0000256" key="1">
    <source>
        <dbReference type="ARBA" id="ARBA00004651"/>
    </source>
</evidence>
<keyword evidence="10" id="KW-1185">Reference proteome</keyword>
<evidence type="ECO:0000256" key="5">
    <source>
        <dbReference type="ARBA" id="ARBA00022989"/>
    </source>
</evidence>
<dbReference type="OrthoDB" id="199773at2"/>
<feature type="transmembrane region" description="Helical" evidence="7">
    <location>
        <begin position="238"/>
        <end position="259"/>
    </location>
</feature>
<keyword evidence="4 7" id="KW-0812">Transmembrane</keyword>
<dbReference type="Proteomes" id="UP000078454">
    <property type="component" value="Unassembled WGS sequence"/>
</dbReference>
<feature type="transmembrane region" description="Helical" evidence="7">
    <location>
        <begin position="103"/>
        <end position="124"/>
    </location>
</feature>
<evidence type="ECO:0000256" key="4">
    <source>
        <dbReference type="ARBA" id="ARBA00022692"/>
    </source>
</evidence>
<sequence>MSKRSNLHIFILTIGAFGIINTEMGVIGILPYIADYFHISVAKAGWLVSFFAFTVTISGPTMPLLFSGINRKKAMLLVLGIFVLGNLISIFTTNYAIAIIARVIPAIFHPIYFSAAFTLAADSVRKEEAPKAVSKVFIGVSSGMVLGVPIASFLASTVSFQVSMAFFAIVNAIVFIATLVFFPSMPVKERLSYGAQVSVLKKPIIWLSIVAVILLNSAIFGVYSYLAEYLKTVTNISGSLISLMLVIFGGANIIGNIVAGKLLTKNAIRSVIVFPFILGVIYILLFLLGQFTLPMAIIILVWGVLAGIGGNINQYWITSAAPKSPDFANGLFLSSVNFGTTIGTAVGGMFISQLGTQYVVLVGILSLVLGLVFILLRNYMQNPIKHKLGGI</sequence>
<dbReference type="PANTHER" id="PTHR43124">
    <property type="entry name" value="PURINE EFFLUX PUMP PBUE"/>
    <property type="match status" value="1"/>
</dbReference>
<feature type="transmembrane region" description="Helical" evidence="7">
    <location>
        <begin position="271"/>
        <end position="289"/>
    </location>
</feature>